<dbReference type="EMBL" id="CP002583">
    <property type="protein sequence ID" value="ADZ89940.1"/>
    <property type="molecule type" value="Genomic_DNA"/>
</dbReference>
<protein>
    <submittedName>
        <fullName evidence="1">Uncharacterized protein</fullName>
    </submittedName>
</protein>
<proteinExistence type="predicted"/>
<accession>F2K1U6</accession>
<evidence type="ECO:0000313" key="1">
    <source>
        <dbReference type="EMBL" id="ADZ89940.1"/>
    </source>
</evidence>
<name>F2K1U6_MARM1</name>
<keyword evidence="2" id="KW-1185">Reference proteome</keyword>
<gene>
    <name evidence="1" type="ordered locus">Marme_0656</name>
</gene>
<dbReference type="KEGG" id="mme:Marme_0656"/>
<organism evidence="1 2">
    <name type="scientific">Marinomonas mediterranea (strain ATCC 700492 / JCM 21426 / NBRC 103028 / MMB-1)</name>
    <dbReference type="NCBI Taxonomy" id="717774"/>
    <lineage>
        <taxon>Bacteria</taxon>
        <taxon>Pseudomonadati</taxon>
        <taxon>Pseudomonadota</taxon>
        <taxon>Gammaproteobacteria</taxon>
        <taxon>Oceanospirillales</taxon>
        <taxon>Oceanospirillaceae</taxon>
        <taxon>Marinomonas</taxon>
    </lineage>
</organism>
<reference evidence="1 2" key="1">
    <citation type="journal article" date="2012" name="Stand. Genomic Sci.">
        <title>Complete genome sequence of the melanogenic marine bacterium Marinomonas mediterranea type strain (MMB-1(T)).</title>
        <authorList>
            <person name="Lucas-Elio P."/>
            <person name="Goodwin L."/>
            <person name="Woyke T."/>
            <person name="Pitluck S."/>
            <person name="Nolan M."/>
            <person name="Kyrpides N.C."/>
            <person name="Detter J.C."/>
            <person name="Copeland A."/>
            <person name="Teshima H."/>
            <person name="Bruce D."/>
            <person name="Detter C."/>
            <person name="Tapia R."/>
            <person name="Han S."/>
            <person name="Land M.L."/>
            <person name="Ivanova N."/>
            <person name="Mikhailova N."/>
            <person name="Johnston A.W."/>
            <person name="Sanchez-Amat A."/>
        </authorList>
    </citation>
    <scope>NUCLEOTIDE SEQUENCE [LARGE SCALE GENOMIC DNA]</scope>
    <source>
        <strain evidence="2">ATCC 700492 / JCM 21426 / NBRC 103028 / MMB-1</strain>
    </source>
</reference>
<dbReference type="STRING" id="717774.Marme_0656"/>
<dbReference type="Proteomes" id="UP000001062">
    <property type="component" value="Chromosome"/>
</dbReference>
<dbReference type="AlphaFoldDB" id="F2K1U6"/>
<sequence length="51" mass="5700">MFYFALVCLAIYAGVNSWTSNDITFDQPSAQFLEEMTGRLNTPSVPLTPLK</sequence>
<evidence type="ECO:0000313" key="2">
    <source>
        <dbReference type="Proteomes" id="UP000001062"/>
    </source>
</evidence>
<dbReference type="PATRIC" id="fig|717774.3.peg.680"/>
<dbReference type="HOGENOM" id="CLU_3100577_0_0_6"/>